<accession>A0A5S3Z9Z4</accession>
<protein>
    <recommendedName>
        <fullName evidence="1">DUF6795 domain-containing protein</fullName>
    </recommendedName>
</protein>
<dbReference type="Proteomes" id="UP000305874">
    <property type="component" value="Unassembled WGS sequence"/>
</dbReference>
<dbReference type="EMBL" id="PNCG01000002">
    <property type="protein sequence ID" value="TMP88396.1"/>
    <property type="molecule type" value="Genomic_DNA"/>
</dbReference>
<name>A0A5S3Z9Z4_9GAMM</name>
<feature type="domain" description="DUF6795" evidence="1">
    <location>
        <begin position="28"/>
        <end position="134"/>
    </location>
</feature>
<evidence type="ECO:0000259" key="1">
    <source>
        <dbReference type="Pfam" id="PF20598"/>
    </source>
</evidence>
<reference evidence="2 3" key="1">
    <citation type="submission" date="2017-12" db="EMBL/GenBank/DDBJ databases">
        <authorList>
            <person name="Paulsen S."/>
            <person name="Gram L.K."/>
        </authorList>
    </citation>
    <scope>NUCLEOTIDE SEQUENCE [LARGE SCALE GENOMIC DNA]</scope>
    <source>
        <strain evidence="2 3">S2897</strain>
    </source>
</reference>
<dbReference type="InterPro" id="IPR046474">
    <property type="entry name" value="DUF6795"/>
</dbReference>
<evidence type="ECO:0000313" key="3">
    <source>
        <dbReference type="Proteomes" id="UP000305874"/>
    </source>
</evidence>
<dbReference type="Pfam" id="PF20598">
    <property type="entry name" value="DUF6795"/>
    <property type="match status" value="1"/>
</dbReference>
<proteinExistence type="predicted"/>
<evidence type="ECO:0000313" key="2">
    <source>
        <dbReference type="EMBL" id="TMP88396.1"/>
    </source>
</evidence>
<gene>
    <name evidence="2" type="ORF">CWC05_02890</name>
</gene>
<organism evidence="2 3">
    <name type="scientific">Pseudoalteromonas ruthenica</name>
    <dbReference type="NCBI Taxonomy" id="151081"/>
    <lineage>
        <taxon>Bacteria</taxon>
        <taxon>Pseudomonadati</taxon>
        <taxon>Pseudomonadota</taxon>
        <taxon>Gammaproteobacteria</taxon>
        <taxon>Alteromonadales</taxon>
        <taxon>Pseudoalteromonadaceae</taxon>
        <taxon>Pseudoalteromonas</taxon>
    </lineage>
</organism>
<comment type="caution">
    <text evidence="2">The sequence shown here is derived from an EMBL/GenBank/DDBJ whole genome shotgun (WGS) entry which is preliminary data.</text>
</comment>
<dbReference type="AlphaFoldDB" id="A0A5S3Z9Z4"/>
<sequence length="169" mass="19441">MKHLYLSFIFLLFLNSCAYSTLHYFPSIKGVVTLNGKPLENVVVENLSTRDFSGWSPHLHAEVEKYKTDINGYFSIPLNTYSGLIGMQVRRIESRLLIYHDNKVYLGLVGVRDYLDNNKIDASKPIKLACELTATPSENKIPELNGDRYWEKNEQEYFYTGVCAYNKAN</sequence>
<dbReference type="RefSeq" id="WP_138510320.1">
    <property type="nucleotide sequence ID" value="NZ_PNCG01000002.1"/>
</dbReference>
<reference evidence="3" key="2">
    <citation type="submission" date="2019-06" db="EMBL/GenBank/DDBJ databases">
        <title>Co-occurence of chitin degradation, pigmentation and bioactivity in marine Pseudoalteromonas.</title>
        <authorList>
            <person name="Sonnenschein E.C."/>
            <person name="Bech P.K."/>
        </authorList>
    </citation>
    <scope>NUCLEOTIDE SEQUENCE [LARGE SCALE GENOMIC DNA]</scope>
    <source>
        <strain evidence="3">S2897</strain>
    </source>
</reference>